<name>A0A9Q4L586_9EURY</name>
<evidence type="ECO:0000313" key="2">
    <source>
        <dbReference type="Proteomes" id="UP001154061"/>
    </source>
</evidence>
<organism evidence="1 2">
    <name type="scientific">Natrinema salsiterrestre</name>
    <dbReference type="NCBI Taxonomy" id="2950540"/>
    <lineage>
        <taxon>Archaea</taxon>
        <taxon>Methanobacteriati</taxon>
        <taxon>Methanobacteriota</taxon>
        <taxon>Stenosarchaea group</taxon>
        <taxon>Halobacteria</taxon>
        <taxon>Halobacteriales</taxon>
        <taxon>Natrialbaceae</taxon>
        <taxon>Natrinema</taxon>
    </lineage>
</organism>
<proteinExistence type="predicted"/>
<keyword evidence="2" id="KW-1185">Reference proteome</keyword>
<sequence>MQENEFYELVQEAGHLDTVDRAAVALTDGELRDLKSQLDDELDPLFEGVTIDRENV</sequence>
<evidence type="ECO:0000313" key="1">
    <source>
        <dbReference type="EMBL" id="MDF9745511.1"/>
    </source>
</evidence>
<protein>
    <submittedName>
        <fullName evidence="1">Uncharacterized protein</fullName>
    </submittedName>
</protein>
<comment type="caution">
    <text evidence="1">The sequence shown here is derived from an EMBL/GenBank/DDBJ whole genome shotgun (WGS) entry which is preliminary data.</text>
</comment>
<dbReference type="Proteomes" id="UP001154061">
    <property type="component" value="Unassembled WGS sequence"/>
</dbReference>
<dbReference type="AlphaFoldDB" id="A0A9Q4L586"/>
<dbReference type="EMBL" id="JAMQOT010000002">
    <property type="protein sequence ID" value="MDF9745511.1"/>
    <property type="molecule type" value="Genomic_DNA"/>
</dbReference>
<dbReference type="RefSeq" id="WP_277520995.1">
    <property type="nucleotide sequence ID" value="NZ_JAMQOT010000002.1"/>
</dbReference>
<reference evidence="1" key="1">
    <citation type="submission" date="2022-06" db="EMBL/GenBank/DDBJ databases">
        <title>Natrinema sp. a new haloarchaeum isolate from saline soil.</title>
        <authorList>
            <person name="Strakova D."/>
            <person name="Galisteo C."/>
            <person name="Sanchez-Porro C."/>
            <person name="Ventosa A."/>
        </authorList>
    </citation>
    <scope>NUCLEOTIDE SEQUENCE</scope>
    <source>
        <strain evidence="1">S1CR25-10</strain>
    </source>
</reference>
<accession>A0A9Q4L586</accession>
<gene>
    <name evidence="1" type="ORF">NDI89_07920</name>
</gene>